<protein>
    <recommendedName>
        <fullName evidence="3">Outer membrane protein beta-barrel domain-containing protein</fullName>
    </recommendedName>
</protein>
<keyword evidence="2" id="KW-1185">Reference proteome</keyword>
<dbReference type="Proteomes" id="UP001595766">
    <property type="component" value="Unassembled WGS sequence"/>
</dbReference>
<accession>A0ABV8EL20</accession>
<evidence type="ECO:0000313" key="2">
    <source>
        <dbReference type="Proteomes" id="UP001595766"/>
    </source>
</evidence>
<sequence>METCFKVIIAFIGVLFFTRAEAQGLVDLELYGGLNINYFEMGQFSNLQDTELSSRLGQHAGANLLPKINEKWQLSLQGEWMRSGVHVETTNLNENTIYRNYGNYAIGARYNFNKGEKAFYVQPSAGISHHKYNKRLLGLVFEDYREVVFVARVEAGVKLYTRKSNYVNIGLRHQQGFDGTTPYGSEETGGLPLTSRNSYTGLFVGYGFSSKSWFKR</sequence>
<comment type="caution">
    <text evidence="1">The sequence shown here is derived from an EMBL/GenBank/DDBJ whole genome shotgun (WGS) entry which is preliminary data.</text>
</comment>
<organism evidence="1 2">
    <name type="scientific">Belliella kenyensis</name>
    <dbReference type="NCBI Taxonomy" id="1472724"/>
    <lineage>
        <taxon>Bacteria</taxon>
        <taxon>Pseudomonadati</taxon>
        <taxon>Bacteroidota</taxon>
        <taxon>Cytophagia</taxon>
        <taxon>Cytophagales</taxon>
        <taxon>Cyclobacteriaceae</taxon>
        <taxon>Belliella</taxon>
    </lineage>
</organism>
<name>A0ABV8EL20_9BACT</name>
<evidence type="ECO:0008006" key="3">
    <source>
        <dbReference type="Google" id="ProtNLM"/>
    </source>
</evidence>
<evidence type="ECO:0000313" key="1">
    <source>
        <dbReference type="EMBL" id="MFC3977008.1"/>
    </source>
</evidence>
<proteinExistence type="predicted"/>
<reference evidence="2" key="1">
    <citation type="journal article" date="2019" name="Int. J. Syst. Evol. Microbiol.">
        <title>The Global Catalogue of Microorganisms (GCM) 10K type strain sequencing project: providing services to taxonomists for standard genome sequencing and annotation.</title>
        <authorList>
            <consortium name="The Broad Institute Genomics Platform"/>
            <consortium name="The Broad Institute Genome Sequencing Center for Infectious Disease"/>
            <person name="Wu L."/>
            <person name="Ma J."/>
        </authorList>
    </citation>
    <scope>NUCLEOTIDE SEQUENCE [LARGE SCALE GENOMIC DNA]</scope>
    <source>
        <strain evidence="2">CECT 8551</strain>
    </source>
</reference>
<gene>
    <name evidence="1" type="ORF">ACFOUP_11530</name>
</gene>
<dbReference type="RefSeq" id="WP_241291361.1">
    <property type="nucleotide sequence ID" value="NZ_JAKZGR010000002.1"/>
</dbReference>
<dbReference type="EMBL" id="JBHSAV010000053">
    <property type="protein sequence ID" value="MFC3977008.1"/>
    <property type="molecule type" value="Genomic_DNA"/>
</dbReference>